<keyword evidence="3 9" id="KW-0138">CF(0)</keyword>
<dbReference type="SUPFAM" id="SSF161060">
    <property type="entry name" value="ATP synthase B chain-like"/>
    <property type="match status" value="1"/>
</dbReference>
<evidence type="ECO:0000256" key="3">
    <source>
        <dbReference type="ARBA" id="ARBA00022547"/>
    </source>
</evidence>
<dbReference type="PANTHER" id="PTHR12733">
    <property type="entry name" value="MITOCHONDRIAL ATP SYNTHASE B CHAIN"/>
    <property type="match status" value="1"/>
</dbReference>
<gene>
    <name evidence="10" type="ORF">CUNI_LOCUS7191</name>
</gene>
<evidence type="ECO:0000256" key="4">
    <source>
        <dbReference type="ARBA" id="ARBA00022781"/>
    </source>
</evidence>
<dbReference type="Gene3D" id="1.20.5.2210">
    <property type="match status" value="1"/>
</dbReference>
<evidence type="ECO:0000256" key="9">
    <source>
        <dbReference type="RuleBase" id="RU368017"/>
    </source>
</evidence>
<dbReference type="GO" id="GO:0045259">
    <property type="term" value="C:proton-transporting ATP synthase complex"/>
    <property type="evidence" value="ECO:0007669"/>
    <property type="project" value="UniProtKB-KW"/>
</dbReference>
<proteinExistence type="inferred from homology"/>
<dbReference type="AlphaFoldDB" id="A0A8S3YWY6"/>
<keyword evidence="7 9" id="KW-0496">Mitochondrion</keyword>
<dbReference type="GO" id="GO:0046933">
    <property type="term" value="F:proton-transporting ATP synthase activity, rotational mechanism"/>
    <property type="evidence" value="ECO:0007669"/>
    <property type="project" value="TreeGrafter"/>
</dbReference>
<keyword evidence="5 9" id="KW-0999">Mitochondrion inner membrane</keyword>
<keyword evidence="4 9" id="KW-0375">Hydrogen ion transport</keyword>
<dbReference type="GO" id="GO:0005743">
    <property type="term" value="C:mitochondrial inner membrane"/>
    <property type="evidence" value="ECO:0007669"/>
    <property type="project" value="UniProtKB-SubCell"/>
</dbReference>
<dbReference type="PANTHER" id="PTHR12733:SF3">
    <property type="entry name" value="ATP SYNTHASE F(0) COMPLEX SUBUNIT B1, MITOCHONDRIAL"/>
    <property type="match status" value="1"/>
</dbReference>
<comment type="similarity">
    <text evidence="1 9">Belongs to the eukaryotic ATPase B chain family.</text>
</comment>
<dbReference type="EMBL" id="CAJHNH020001125">
    <property type="protein sequence ID" value="CAG5121633.1"/>
    <property type="molecule type" value="Genomic_DNA"/>
</dbReference>
<dbReference type="Pfam" id="PF05405">
    <property type="entry name" value="Mt_ATP-synt_B"/>
    <property type="match status" value="1"/>
</dbReference>
<dbReference type="OrthoDB" id="67388at2759"/>
<evidence type="ECO:0000313" key="10">
    <source>
        <dbReference type="EMBL" id="CAG5121633.1"/>
    </source>
</evidence>
<name>A0A8S3YWY6_9EUPU</name>
<feature type="non-terminal residue" evidence="10">
    <location>
        <position position="1"/>
    </location>
</feature>
<sequence>LMRPLQMIGLCRSGCAEEPLRYIPPKSFTKEQRMEQWEYVNSIYFGPERDMKNFPNPSQPESSPAVRVGIIPASWFNFLYPKTGVTGPFALGGGLALFMLSKEIMVIDHYFWEIPSFWGAVWFVNHKFGHQIRNYFDSQLKLKKEIIYSRPINQMKANCEEAIRFCEKKIEETETATHLYLAKKENVELQLEAAYRQRLLAAYQEVKKRLDYETARSDLVRKFEQDHMVDWIESNVTKSITPQQEQESIQSCIRALKKLAAKENVSK</sequence>
<dbReference type="InterPro" id="IPR013837">
    <property type="entry name" value="ATP_synth_F0_suB"/>
</dbReference>
<reference evidence="10" key="1">
    <citation type="submission" date="2021-04" db="EMBL/GenBank/DDBJ databases">
        <authorList>
            <consortium name="Molecular Ecology Group"/>
        </authorList>
    </citation>
    <scope>NUCLEOTIDE SEQUENCE</scope>
</reference>
<keyword evidence="6 9" id="KW-0406">Ion transport</keyword>
<evidence type="ECO:0000256" key="8">
    <source>
        <dbReference type="ARBA" id="ARBA00023136"/>
    </source>
</evidence>
<evidence type="ECO:0000313" key="11">
    <source>
        <dbReference type="Proteomes" id="UP000678393"/>
    </source>
</evidence>
<organism evidence="10 11">
    <name type="scientific">Candidula unifasciata</name>
    <dbReference type="NCBI Taxonomy" id="100452"/>
    <lineage>
        <taxon>Eukaryota</taxon>
        <taxon>Metazoa</taxon>
        <taxon>Spiralia</taxon>
        <taxon>Lophotrochozoa</taxon>
        <taxon>Mollusca</taxon>
        <taxon>Gastropoda</taxon>
        <taxon>Heterobranchia</taxon>
        <taxon>Euthyneura</taxon>
        <taxon>Panpulmonata</taxon>
        <taxon>Eupulmonata</taxon>
        <taxon>Stylommatophora</taxon>
        <taxon>Helicina</taxon>
        <taxon>Helicoidea</taxon>
        <taxon>Geomitridae</taxon>
        <taxon>Candidula</taxon>
    </lineage>
</organism>
<evidence type="ECO:0000256" key="7">
    <source>
        <dbReference type="ARBA" id="ARBA00023128"/>
    </source>
</evidence>
<accession>A0A8S3YWY6</accession>
<comment type="caution">
    <text evidence="10">The sequence shown here is derived from an EMBL/GenBank/DDBJ whole genome shotgun (WGS) entry which is preliminary data.</text>
</comment>
<evidence type="ECO:0000256" key="5">
    <source>
        <dbReference type="ARBA" id="ARBA00022792"/>
    </source>
</evidence>
<comment type="subcellular location">
    <subcellularLocation>
        <location evidence="9">Mitochondrion</location>
    </subcellularLocation>
    <subcellularLocation>
        <location evidence="9">Mitochondrion inner membrane</location>
    </subcellularLocation>
</comment>
<evidence type="ECO:0000256" key="1">
    <source>
        <dbReference type="ARBA" id="ARBA00007479"/>
    </source>
</evidence>
<evidence type="ECO:0000256" key="2">
    <source>
        <dbReference type="ARBA" id="ARBA00022448"/>
    </source>
</evidence>
<evidence type="ECO:0000256" key="6">
    <source>
        <dbReference type="ARBA" id="ARBA00023065"/>
    </source>
</evidence>
<comment type="subunit">
    <text evidence="9">F-type ATPases have 2 components, CF(1) - the catalytic core - and CF(0) - the membrane proton channel. CF(1) and CF(0) have multiple subunits.</text>
</comment>
<dbReference type="InterPro" id="IPR008688">
    <property type="entry name" value="ATP_synth_Bsub_B/MI25"/>
</dbReference>
<keyword evidence="8 9" id="KW-0472">Membrane</keyword>
<dbReference type="Proteomes" id="UP000678393">
    <property type="component" value="Unassembled WGS sequence"/>
</dbReference>
<protein>
    <recommendedName>
        <fullName evidence="9">ATP synthase subunit b</fullName>
    </recommendedName>
</protein>
<keyword evidence="11" id="KW-1185">Reference proteome</keyword>
<keyword evidence="2 9" id="KW-0813">Transport</keyword>
<comment type="function">
    <text evidence="9">Subunit b, of the mitochondrial membrane ATP synthase complex (F(1)F(0) ATP synthase or Complex V) that produces ATP from ADP in the presence of a proton gradient across the membrane which is generated by electron transport complexes of the respiratory chain. ATP synthase complex consist of a soluble F(1) head domain - the catalytic core - and a membrane F(1) domain - the membrane proton channel. These two domains are linked by a central stalk rotating inside the F(1) region and a stationary peripheral stalk. During catalysis, ATP synthesis in the catalytic domain of F(1) is coupled via a rotary mechanism of the central stalk subunits to proton translocation. In vivo, can only synthesize ATP although its ATP hydrolase activity can be activated artificially in vitro. Part of the complex F(0) domain. Part of the complex F(0) domain and the peripheric stalk, which acts as a stator to hold the catalytic alpha(3)beta(3) subcomplex and subunit a/ATP6 static relative to the rotary elements.</text>
</comment>